<name>W2VWZ0_PHYNI</name>
<dbReference type="AlphaFoldDB" id="W2VWZ0"/>
<dbReference type="PANTHER" id="PTHR40866">
    <property type="entry name" value="BED-TYPE DOMAIN-CONTAINING PROTEIN"/>
    <property type="match status" value="1"/>
</dbReference>
<dbReference type="Proteomes" id="UP000018958">
    <property type="component" value="Unassembled WGS sequence"/>
</dbReference>
<comment type="caution">
    <text evidence="1">The sequence shown here is derived from an EMBL/GenBank/DDBJ whole genome shotgun (WGS) entry which is preliminary data.</text>
</comment>
<proteinExistence type="predicted"/>
<evidence type="ECO:0000313" key="2">
    <source>
        <dbReference type="Proteomes" id="UP000018958"/>
    </source>
</evidence>
<sequence>MRKMKTLNYAAALRFKTPLRPIIRQDTRWGSTYAMVERYFRISEYLPVEDESCLVLKNSPSLDDQARCVTLPITLALRDW</sequence>
<organism evidence="1 2">
    <name type="scientific">Phytophthora nicotianae CJ01A1</name>
    <dbReference type="NCBI Taxonomy" id="1317063"/>
    <lineage>
        <taxon>Eukaryota</taxon>
        <taxon>Sar</taxon>
        <taxon>Stramenopiles</taxon>
        <taxon>Oomycota</taxon>
        <taxon>Peronosporomycetes</taxon>
        <taxon>Peronosporales</taxon>
        <taxon>Peronosporaceae</taxon>
        <taxon>Phytophthora</taxon>
    </lineage>
</organism>
<dbReference type="PANTHER" id="PTHR40866:SF1">
    <property type="entry name" value="BED-TYPE DOMAIN-CONTAINING PROTEIN"/>
    <property type="match status" value="1"/>
</dbReference>
<accession>W2VWZ0</accession>
<protein>
    <submittedName>
        <fullName evidence="1">Uncharacterized protein</fullName>
    </submittedName>
</protein>
<reference evidence="1 2" key="1">
    <citation type="submission" date="2013-11" db="EMBL/GenBank/DDBJ databases">
        <title>The Genome Sequence of Phytophthora parasitica CJ01A1.</title>
        <authorList>
            <consortium name="The Broad Institute Genomics Platform"/>
            <person name="Russ C."/>
            <person name="Tyler B."/>
            <person name="Panabieres F."/>
            <person name="Shan W."/>
            <person name="Tripathy S."/>
            <person name="Grunwald N."/>
            <person name="Machado M."/>
            <person name="Johnson C.S."/>
            <person name="Walker B."/>
            <person name="Young S.K."/>
            <person name="Zeng Q."/>
            <person name="Gargeya S."/>
            <person name="Fitzgerald M."/>
            <person name="Haas B."/>
            <person name="Abouelleil A."/>
            <person name="Allen A.W."/>
            <person name="Alvarado L."/>
            <person name="Arachchi H.M."/>
            <person name="Berlin A.M."/>
            <person name="Chapman S.B."/>
            <person name="Gainer-Dewar J."/>
            <person name="Goldberg J."/>
            <person name="Griggs A."/>
            <person name="Gujja S."/>
            <person name="Hansen M."/>
            <person name="Howarth C."/>
            <person name="Imamovic A."/>
            <person name="Ireland A."/>
            <person name="Larimer J."/>
            <person name="McCowan C."/>
            <person name="Murphy C."/>
            <person name="Pearson M."/>
            <person name="Poon T.W."/>
            <person name="Priest M."/>
            <person name="Roberts A."/>
            <person name="Saif S."/>
            <person name="Shea T."/>
            <person name="Sisk P."/>
            <person name="Sykes S."/>
            <person name="Wortman J."/>
            <person name="Nusbaum C."/>
            <person name="Birren B."/>
        </authorList>
    </citation>
    <scope>NUCLEOTIDE SEQUENCE [LARGE SCALE GENOMIC DNA]</scope>
    <source>
        <strain evidence="1 2">CJ01A1</strain>
    </source>
</reference>
<dbReference type="EMBL" id="ANIX01004133">
    <property type="protein sequence ID" value="ETP02248.1"/>
    <property type="molecule type" value="Genomic_DNA"/>
</dbReference>
<evidence type="ECO:0000313" key="1">
    <source>
        <dbReference type="EMBL" id="ETP02248.1"/>
    </source>
</evidence>
<gene>
    <name evidence="1" type="ORF">F441_20663</name>
</gene>